<dbReference type="KEGG" id="slal:111660992"/>
<feature type="signal peptide" evidence="12">
    <location>
        <begin position="1"/>
        <end position="33"/>
    </location>
</feature>
<dbReference type="SUPFAM" id="SSF52058">
    <property type="entry name" value="L domain-like"/>
    <property type="match status" value="1"/>
</dbReference>
<evidence type="ECO:0000256" key="8">
    <source>
        <dbReference type="ARBA" id="ARBA00023084"/>
    </source>
</evidence>
<evidence type="ECO:0000256" key="10">
    <source>
        <dbReference type="ARBA" id="ARBA00023157"/>
    </source>
</evidence>
<keyword evidence="5 12" id="KW-0732">Signal</keyword>
<keyword evidence="8" id="KW-0094">Blood coagulation</keyword>
<proteinExistence type="predicted"/>
<name>A0A3B4WK02_SERLL</name>
<dbReference type="InterPro" id="IPR052313">
    <property type="entry name" value="GPIb-IX-V_Complex"/>
</dbReference>
<evidence type="ECO:0000313" key="16">
    <source>
        <dbReference type="Proteomes" id="UP000261360"/>
    </source>
</evidence>
<feature type="chain" id="PRO_5017444943" evidence="12">
    <location>
        <begin position="34"/>
        <end position="220"/>
    </location>
</feature>
<dbReference type="InterPro" id="IPR032675">
    <property type="entry name" value="LRR_dom_sf"/>
</dbReference>
<evidence type="ECO:0000256" key="1">
    <source>
        <dbReference type="ARBA" id="ARBA00004479"/>
    </source>
</evidence>
<sequence length="220" mass="24595">MFLYLHLQMRLVNMKGLLLLCLLLLFGGQRSSACPHLCSCDGGHVDCSSKSFTSSSLPTSFPAGTTELRLNNNLLTALPNGLLDDLTSLRSVSFHGNPWVCDCGVLYLRAWLLHHHATVTLNPSVNCSSPPALRGRQVMYLTEEEILQSCHYWYCDLALASQVCLLVFVLVQVALLVALIVFLKKFERLSKEARRTTEESFTAGESLREEEYVPLKDNNM</sequence>
<dbReference type="PANTHER" id="PTHR22650">
    <property type="entry name" value="GLYCOPROTEIN IB BETA"/>
    <property type="match status" value="1"/>
</dbReference>
<reference evidence="15" key="1">
    <citation type="submission" date="2025-08" db="UniProtKB">
        <authorList>
            <consortium name="Ensembl"/>
        </authorList>
    </citation>
    <scope>IDENTIFICATION</scope>
</reference>
<feature type="domain" description="LRRNT" evidence="13">
    <location>
        <begin position="33"/>
        <end position="67"/>
    </location>
</feature>
<keyword evidence="7 11" id="KW-1133">Transmembrane helix</keyword>
<dbReference type="Ensembl" id="ENSSLDT00000004954.1">
    <property type="protein sequence ID" value="ENSSLDP00000004796.1"/>
    <property type="gene ID" value="ENSSLDG00000003819.1"/>
</dbReference>
<evidence type="ECO:0000256" key="3">
    <source>
        <dbReference type="ARBA" id="ARBA00022692"/>
    </source>
</evidence>
<dbReference type="GeneTree" id="ENSGT00530000064244"/>
<reference evidence="15" key="2">
    <citation type="submission" date="2025-09" db="UniProtKB">
        <authorList>
            <consortium name="Ensembl"/>
        </authorList>
    </citation>
    <scope>IDENTIFICATION</scope>
</reference>
<dbReference type="OrthoDB" id="676979at2759"/>
<dbReference type="RefSeq" id="XP_023270218.1">
    <property type="nucleotide sequence ID" value="XM_023414450.1"/>
</dbReference>
<dbReference type="PANTHER" id="PTHR22650:SF7">
    <property type="entry name" value="PLATELET GLYCOPROTEIN IB BETA CHAIN"/>
    <property type="match status" value="1"/>
</dbReference>
<protein>
    <submittedName>
        <fullName evidence="15">Glycoprotein Ib platelet subunit beta</fullName>
    </submittedName>
</protein>
<keyword evidence="3 11" id="KW-0812">Transmembrane</keyword>
<evidence type="ECO:0000256" key="11">
    <source>
        <dbReference type="SAM" id="Phobius"/>
    </source>
</evidence>
<dbReference type="Gene3D" id="3.80.10.10">
    <property type="entry name" value="Ribonuclease Inhibitor"/>
    <property type="match status" value="1"/>
</dbReference>
<dbReference type="GO" id="GO:0016020">
    <property type="term" value="C:membrane"/>
    <property type="evidence" value="ECO:0007669"/>
    <property type="project" value="UniProtKB-SubCell"/>
</dbReference>
<evidence type="ECO:0000256" key="12">
    <source>
        <dbReference type="SAM" id="SignalP"/>
    </source>
</evidence>
<evidence type="ECO:0000256" key="5">
    <source>
        <dbReference type="ARBA" id="ARBA00022729"/>
    </source>
</evidence>
<keyword evidence="9 11" id="KW-0472">Membrane</keyword>
<feature type="transmembrane region" description="Helical" evidence="11">
    <location>
        <begin position="159"/>
        <end position="183"/>
    </location>
</feature>
<organism evidence="15 16">
    <name type="scientific">Seriola lalandi dorsalis</name>
    <dbReference type="NCBI Taxonomy" id="1841481"/>
    <lineage>
        <taxon>Eukaryota</taxon>
        <taxon>Metazoa</taxon>
        <taxon>Chordata</taxon>
        <taxon>Craniata</taxon>
        <taxon>Vertebrata</taxon>
        <taxon>Euteleostomi</taxon>
        <taxon>Actinopterygii</taxon>
        <taxon>Neopterygii</taxon>
        <taxon>Teleostei</taxon>
        <taxon>Neoteleostei</taxon>
        <taxon>Acanthomorphata</taxon>
        <taxon>Carangaria</taxon>
        <taxon>Carangiformes</taxon>
        <taxon>Carangidae</taxon>
        <taxon>Seriola</taxon>
    </lineage>
</organism>
<keyword evidence="4" id="KW-0356">Hemostasis</keyword>
<keyword evidence="6" id="KW-0130">Cell adhesion</keyword>
<keyword evidence="16" id="KW-1185">Reference proteome</keyword>
<comment type="subcellular location">
    <subcellularLocation>
        <location evidence="1">Membrane</location>
        <topology evidence="1">Single-pass type I membrane protein</topology>
    </subcellularLocation>
</comment>
<dbReference type="CTD" id="2812"/>
<evidence type="ECO:0000256" key="4">
    <source>
        <dbReference type="ARBA" id="ARBA00022696"/>
    </source>
</evidence>
<dbReference type="STRING" id="1841481.ENSSLDP00000004796"/>
<evidence type="ECO:0000256" key="7">
    <source>
        <dbReference type="ARBA" id="ARBA00022989"/>
    </source>
</evidence>
<dbReference type="SMART" id="SM00082">
    <property type="entry name" value="LRRCT"/>
    <property type="match status" value="1"/>
</dbReference>
<evidence type="ECO:0000259" key="14">
    <source>
        <dbReference type="SMART" id="SM00082"/>
    </source>
</evidence>
<keyword evidence="2" id="KW-0433">Leucine-rich repeat</keyword>
<evidence type="ECO:0000259" key="13">
    <source>
        <dbReference type="SMART" id="SM00013"/>
    </source>
</evidence>
<evidence type="ECO:0000256" key="2">
    <source>
        <dbReference type="ARBA" id="ARBA00022614"/>
    </source>
</evidence>
<evidence type="ECO:0000256" key="9">
    <source>
        <dbReference type="ARBA" id="ARBA00023136"/>
    </source>
</evidence>
<accession>A0A3B4WK02</accession>
<dbReference type="GeneID" id="111660992"/>
<dbReference type="SMART" id="SM00013">
    <property type="entry name" value="LRRNT"/>
    <property type="match status" value="1"/>
</dbReference>
<dbReference type="InterPro" id="IPR000372">
    <property type="entry name" value="LRRNT"/>
</dbReference>
<dbReference type="GO" id="GO:0007596">
    <property type="term" value="P:blood coagulation"/>
    <property type="evidence" value="ECO:0007669"/>
    <property type="project" value="UniProtKB-KW"/>
</dbReference>
<keyword evidence="10" id="KW-1015">Disulfide bond</keyword>
<evidence type="ECO:0000313" key="15">
    <source>
        <dbReference type="Ensembl" id="ENSSLDP00000004796.1"/>
    </source>
</evidence>
<feature type="domain" description="LRRCT" evidence="14">
    <location>
        <begin position="97"/>
        <end position="151"/>
    </location>
</feature>
<dbReference type="AlphaFoldDB" id="A0A3B4WK02"/>
<evidence type="ECO:0000256" key="6">
    <source>
        <dbReference type="ARBA" id="ARBA00022889"/>
    </source>
</evidence>
<dbReference type="GO" id="GO:0007155">
    <property type="term" value="P:cell adhesion"/>
    <property type="evidence" value="ECO:0007669"/>
    <property type="project" value="UniProtKB-KW"/>
</dbReference>
<dbReference type="InterPro" id="IPR000483">
    <property type="entry name" value="Cys-rich_flank_reg_C"/>
</dbReference>
<dbReference type="Proteomes" id="UP000261360">
    <property type="component" value="Unplaced"/>
</dbReference>